<comment type="caution">
    <text evidence="1">The sequence shown here is derived from an EMBL/GenBank/DDBJ whole genome shotgun (WGS) entry which is preliminary data.</text>
</comment>
<dbReference type="Proteomes" id="UP000653358">
    <property type="component" value="Unassembled WGS sequence"/>
</dbReference>
<gene>
    <name evidence="1" type="ORF">GH807_13340</name>
</gene>
<evidence type="ECO:0000313" key="2">
    <source>
        <dbReference type="Proteomes" id="UP000653358"/>
    </source>
</evidence>
<organism evidence="1 2">
    <name type="scientific">Acetobacterium tundrae</name>
    <dbReference type="NCBI Taxonomy" id="132932"/>
    <lineage>
        <taxon>Bacteria</taxon>
        <taxon>Bacillati</taxon>
        <taxon>Bacillota</taxon>
        <taxon>Clostridia</taxon>
        <taxon>Eubacteriales</taxon>
        <taxon>Eubacteriaceae</taxon>
        <taxon>Acetobacterium</taxon>
    </lineage>
</organism>
<accession>A0ABR6WPI1</accession>
<protein>
    <submittedName>
        <fullName evidence="1">Uncharacterized protein</fullName>
    </submittedName>
</protein>
<dbReference type="InterPro" id="IPR038628">
    <property type="entry name" value="XkdM-like_sf"/>
</dbReference>
<sequence>MNNDQAILDTRNLITGKDGQVFVTTSSGNTIFLAEVDTFKSQLNVKNTDVQPVGSMISFAVPTGYTVAISYTEMVIRDDVMMEEIFEDLQKGYLPTWDFQGKLNRRDGQVSRQVYRNCVLDGSLDLMNITPGDVIKRAMSFRCNAIPEMLALFATV</sequence>
<dbReference type="Gene3D" id="2.30.110.40">
    <property type="entry name" value="Phage tail tube protein"/>
    <property type="match status" value="1"/>
</dbReference>
<dbReference type="EMBL" id="WJBB01000019">
    <property type="protein sequence ID" value="MBC3798027.1"/>
    <property type="molecule type" value="Genomic_DNA"/>
</dbReference>
<name>A0ABR6WPI1_9FIRM</name>
<dbReference type="SUPFAM" id="SSF69279">
    <property type="entry name" value="Phage tail proteins"/>
    <property type="match status" value="1"/>
</dbReference>
<evidence type="ECO:0000313" key="1">
    <source>
        <dbReference type="EMBL" id="MBC3798027.1"/>
    </source>
</evidence>
<reference evidence="1 2" key="1">
    <citation type="journal article" date="2020" name="mSystems">
        <title>Defining Genomic and Predicted Metabolic Features of the Acetobacterium Genus.</title>
        <authorList>
            <person name="Ross D.E."/>
            <person name="Marshall C.W."/>
            <person name="Gulliver D."/>
            <person name="May H.D."/>
            <person name="Norman R.S."/>
        </authorList>
    </citation>
    <scope>NUCLEOTIDE SEQUENCE [LARGE SCALE GENOMIC DNA]</scope>
    <source>
        <strain evidence="1 2">DSM 9173</strain>
    </source>
</reference>
<keyword evidence="2" id="KW-1185">Reference proteome</keyword>
<dbReference type="RefSeq" id="WP_148603668.1">
    <property type="nucleotide sequence ID" value="NZ_RXYB01000010.1"/>
</dbReference>
<proteinExistence type="predicted"/>